<organism evidence="7 8">
    <name type="scientific">Marinobacterium lacunae</name>
    <dbReference type="NCBI Taxonomy" id="1232683"/>
    <lineage>
        <taxon>Bacteria</taxon>
        <taxon>Pseudomonadati</taxon>
        <taxon>Pseudomonadota</taxon>
        <taxon>Gammaproteobacteria</taxon>
        <taxon>Oceanospirillales</taxon>
        <taxon>Oceanospirillaceae</taxon>
        <taxon>Marinobacterium</taxon>
    </lineage>
</organism>
<feature type="transmembrane region" description="Helical" evidence="6">
    <location>
        <begin position="200"/>
        <end position="222"/>
    </location>
</feature>
<dbReference type="eggNOG" id="COG0531">
    <property type="taxonomic scope" value="Bacteria"/>
</dbReference>
<evidence type="ECO:0000256" key="1">
    <source>
        <dbReference type="ARBA" id="ARBA00004651"/>
    </source>
</evidence>
<dbReference type="AlphaFoldDB" id="A0A081G1L6"/>
<feature type="transmembrane region" description="Helical" evidence="6">
    <location>
        <begin position="234"/>
        <end position="260"/>
    </location>
</feature>
<evidence type="ECO:0000256" key="5">
    <source>
        <dbReference type="ARBA" id="ARBA00023136"/>
    </source>
</evidence>
<sequence>MPWAPPAQPPFEFAVMSRLTQDLSLSQGVGLLTTSLLGTGIFIVPAVAASQAGEASLWAWLLLILMVLPIAFTFAQLGKRFPHAGGAPSLIGRAFGPRMERGIAFMFLAVIPVGLPAALKMASGFWHALTDLTPGEELIIQLLSLGLMLALGQRPARASGKIQTGIAVLIIATVAAIWWAGDLPSAEVPVLSLADFSWGALPAALAVMFWCFVGIEAFTHLGEEFRNPQHDFPLALLIGVVLAGLVYWAFSVAVLSFGVYGDAQTNGASLPLLIGQLWGVKLSGLAAMIGYLACFASINIYVQGFARLVWSLADEGKLPSALAQRNGHGMPGRALNLVIAGCVISVVLAWWNTVPVDELIRYANGIFVLVYLFSMAAGWMLLRGVWRYLAGLSTLLCAVTMLTLGMQMLYAIAVLLGFLLLGHLRRPLILKPRRPL</sequence>
<proteinExistence type="predicted"/>
<dbReference type="Proteomes" id="UP000028252">
    <property type="component" value="Unassembled WGS sequence"/>
</dbReference>
<dbReference type="PATRIC" id="fig|1232683.4.peg.1114"/>
<gene>
    <name evidence="7" type="ORF">ADIMK_1124</name>
</gene>
<keyword evidence="3 6" id="KW-0812">Transmembrane</keyword>
<keyword evidence="2" id="KW-1003">Cell membrane</keyword>
<name>A0A081G1L6_9GAMM</name>
<keyword evidence="4 6" id="KW-1133">Transmembrane helix</keyword>
<evidence type="ECO:0000256" key="6">
    <source>
        <dbReference type="SAM" id="Phobius"/>
    </source>
</evidence>
<evidence type="ECO:0000313" key="7">
    <source>
        <dbReference type="EMBL" id="KEA64671.1"/>
    </source>
</evidence>
<dbReference type="PIRSF" id="PIRSF006060">
    <property type="entry name" value="AA_transporter"/>
    <property type="match status" value="1"/>
</dbReference>
<feature type="transmembrane region" description="Helical" evidence="6">
    <location>
        <begin position="280"/>
        <end position="302"/>
    </location>
</feature>
<dbReference type="STRING" id="1232683.ADIMK_1124"/>
<dbReference type="NCBIfam" id="NF008245">
    <property type="entry name" value="PRK11021.1"/>
    <property type="match status" value="1"/>
</dbReference>
<dbReference type="GO" id="GO:0005886">
    <property type="term" value="C:plasma membrane"/>
    <property type="evidence" value="ECO:0007669"/>
    <property type="project" value="UniProtKB-SubCell"/>
</dbReference>
<keyword evidence="5 6" id="KW-0472">Membrane</keyword>
<feature type="transmembrane region" description="Helical" evidence="6">
    <location>
        <begin position="55"/>
        <end position="75"/>
    </location>
</feature>
<comment type="subcellular location">
    <subcellularLocation>
        <location evidence="1">Cell membrane</location>
        <topology evidence="1">Multi-pass membrane protein</topology>
    </subcellularLocation>
</comment>
<dbReference type="InterPro" id="IPR050367">
    <property type="entry name" value="APC_superfamily"/>
</dbReference>
<dbReference type="EMBL" id="JMQN01000015">
    <property type="protein sequence ID" value="KEA64671.1"/>
    <property type="molecule type" value="Genomic_DNA"/>
</dbReference>
<dbReference type="Pfam" id="PF13520">
    <property type="entry name" value="AA_permease_2"/>
    <property type="match status" value="1"/>
</dbReference>
<dbReference type="GO" id="GO:0022857">
    <property type="term" value="F:transmembrane transporter activity"/>
    <property type="evidence" value="ECO:0007669"/>
    <property type="project" value="InterPro"/>
</dbReference>
<accession>A0A081G1L6</accession>
<feature type="transmembrane region" description="Helical" evidence="6">
    <location>
        <begin position="162"/>
        <end position="180"/>
    </location>
</feature>
<reference evidence="7 8" key="1">
    <citation type="submission" date="2014-04" db="EMBL/GenBank/DDBJ databases">
        <title>Marinobacterium kochiensis sp. nov., isolated from sediment sample collected from Kochi backwaters in Kerala, India.</title>
        <authorList>
            <person name="Singh A."/>
            <person name="Pinnaka A.K."/>
        </authorList>
    </citation>
    <scope>NUCLEOTIDE SEQUENCE [LARGE SCALE GENOMIC DNA]</scope>
    <source>
        <strain evidence="7 8">AK27</strain>
    </source>
</reference>
<protein>
    <submittedName>
        <fullName evidence="7">Putative permease</fullName>
    </submittedName>
</protein>
<evidence type="ECO:0000256" key="3">
    <source>
        <dbReference type="ARBA" id="ARBA00022692"/>
    </source>
</evidence>
<evidence type="ECO:0000256" key="2">
    <source>
        <dbReference type="ARBA" id="ARBA00022475"/>
    </source>
</evidence>
<dbReference type="PANTHER" id="PTHR42770">
    <property type="entry name" value="AMINO ACID TRANSPORTER-RELATED"/>
    <property type="match status" value="1"/>
</dbReference>
<keyword evidence="8" id="KW-1185">Reference proteome</keyword>
<evidence type="ECO:0000256" key="4">
    <source>
        <dbReference type="ARBA" id="ARBA00022989"/>
    </source>
</evidence>
<comment type="caution">
    <text evidence="7">The sequence shown here is derived from an EMBL/GenBank/DDBJ whole genome shotgun (WGS) entry which is preliminary data.</text>
</comment>
<feature type="transmembrane region" description="Helical" evidence="6">
    <location>
        <begin position="103"/>
        <end position="126"/>
    </location>
</feature>
<feature type="transmembrane region" description="Helical" evidence="6">
    <location>
        <begin position="334"/>
        <end position="353"/>
    </location>
</feature>
<evidence type="ECO:0000313" key="8">
    <source>
        <dbReference type="Proteomes" id="UP000028252"/>
    </source>
</evidence>
<dbReference type="PANTHER" id="PTHR42770:SF13">
    <property type="entry name" value="L-METHIONINE_BRANCHED-CHAIN AMINO ACID EXPORTER YJEH"/>
    <property type="match status" value="1"/>
</dbReference>
<dbReference type="InterPro" id="IPR002293">
    <property type="entry name" value="AA/rel_permease1"/>
</dbReference>
<feature type="transmembrane region" description="Helical" evidence="6">
    <location>
        <begin position="28"/>
        <end position="49"/>
    </location>
</feature>
<dbReference type="Gene3D" id="1.20.1740.10">
    <property type="entry name" value="Amino acid/polyamine transporter I"/>
    <property type="match status" value="1"/>
</dbReference>
<feature type="transmembrane region" description="Helical" evidence="6">
    <location>
        <begin position="359"/>
        <end position="378"/>
    </location>
</feature>